<accession>A0A932CSG3</accession>
<sequence>NEHILPENPMDDWEQHFPRQQREEAVYRLGTMTLLEPAANRQVGNANYAVKLSAYSRSVYVLTRKISEIASEQWTLNLLEERQRRLAERAVHLWRADFA</sequence>
<gene>
    <name evidence="2" type="ORF">HYY20_13185</name>
</gene>
<keyword evidence="2" id="KW-0540">Nuclease</keyword>
<evidence type="ECO:0000313" key="3">
    <source>
        <dbReference type="Proteomes" id="UP000769766"/>
    </source>
</evidence>
<dbReference type="InterPro" id="IPR011089">
    <property type="entry name" value="GmrSD_C"/>
</dbReference>
<dbReference type="GO" id="GO:0004519">
    <property type="term" value="F:endonuclease activity"/>
    <property type="evidence" value="ECO:0007669"/>
    <property type="project" value="UniProtKB-KW"/>
</dbReference>
<evidence type="ECO:0000313" key="2">
    <source>
        <dbReference type="EMBL" id="MBI2877822.1"/>
    </source>
</evidence>
<dbReference type="PANTHER" id="PTHR35149:SF2">
    <property type="entry name" value="DUF262 DOMAIN-CONTAINING PROTEIN"/>
    <property type="match status" value="1"/>
</dbReference>
<comment type="caution">
    <text evidence="2">The sequence shown here is derived from an EMBL/GenBank/DDBJ whole genome shotgun (WGS) entry which is preliminary data.</text>
</comment>
<keyword evidence="2" id="KW-0255">Endonuclease</keyword>
<evidence type="ECO:0000259" key="1">
    <source>
        <dbReference type="Pfam" id="PF07510"/>
    </source>
</evidence>
<dbReference type="PANTHER" id="PTHR35149">
    <property type="entry name" value="SLL5132 PROTEIN"/>
    <property type="match status" value="1"/>
</dbReference>
<name>A0A932CSG3_UNCTE</name>
<dbReference type="AlphaFoldDB" id="A0A932CSG3"/>
<protein>
    <submittedName>
        <fullName evidence="2">HNH endonuclease</fullName>
    </submittedName>
</protein>
<reference evidence="2" key="1">
    <citation type="submission" date="2020-07" db="EMBL/GenBank/DDBJ databases">
        <title>Huge and variable diversity of episymbiotic CPR bacteria and DPANN archaea in groundwater ecosystems.</title>
        <authorList>
            <person name="He C.Y."/>
            <person name="Keren R."/>
            <person name="Whittaker M."/>
            <person name="Farag I.F."/>
            <person name="Doudna J."/>
            <person name="Cate J.H.D."/>
            <person name="Banfield J.F."/>
        </authorList>
    </citation>
    <scope>NUCLEOTIDE SEQUENCE</scope>
    <source>
        <strain evidence="2">NC_groundwater_672_Ag_B-0.1um_62_36</strain>
    </source>
</reference>
<proteinExistence type="predicted"/>
<organism evidence="2 3">
    <name type="scientific">Tectimicrobiota bacterium</name>
    <dbReference type="NCBI Taxonomy" id="2528274"/>
    <lineage>
        <taxon>Bacteria</taxon>
        <taxon>Pseudomonadati</taxon>
        <taxon>Nitrospinota/Tectimicrobiota group</taxon>
        <taxon>Candidatus Tectimicrobiota</taxon>
    </lineage>
</organism>
<dbReference type="Proteomes" id="UP000769766">
    <property type="component" value="Unassembled WGS sequence"/>
</dbReference>
<feature type="domain" description="GmrSD restriction endonucleases C-terminal" evidence="1">
    <location>
        <begin position="2"/>
        <end position="88"/>
    </location>
</feature>
<keyword evidence="2" id="KW-0378">Hydrolase</keyword>
<dbReference type="Pfam" id="PF07510">
    <property type="entry name" value="GmrSD_C"/>
    <property type="match status" value="1"/>
</dbReference>
<dbReference type="EMBL" id="JACPRF010000403">
    <property type="protein sequence ID" value="MBI2877822.1"/>
    <property type="molecule type" value="Genomic_DNA"/>
</dbReference>
<feature type="non-terminal residue" evidence="2">
    <location>
        <position position="1"/>
    </location>
</feature>